<dbReference type="OrthoDB" id="5984008at2759"/>
<dbReference type="InterPro" id="IPR015683">
    <property type="entry name" value="Ionotropic_Glu_rcpt"/>
</dbReference>
<dbReference type="Gene3D" id="3.40.50.2300">
    <property type="match status" value="3"/>
</dbReference>
<evidence type="ECO:0000256" key="6">
    <source>
        <dbReference type="ARBA" id="ARBA00022989"/>
    </source>
</evidence>
<comment type="function">
    <text evidence="13">Glutamate-gated receptor that probably acts as non-selective cation channel.</text>
</comment>
<evidence type="ECO:0000256" key="8">
    <source>
        <dbReference type="ARBA" id="ARBA00023136"/>
    </source>
</evidence>
<keyword evidence="5 17" id="KW-0732">Signal</keyword>
<dbReference type="InterPro" id="IPR017103">
    <property type="entry name" value="Iontropic_Glu_rcpt_pln"/>
</dbReference>
<evidence type="ECO:0000256" key="3">
    <source>
        <dbReference type="ARBA" id="ARBA00022448"/>
    </source>
</evidence>
<evidence type="ECO:0000313" key="20">
    <source>
        <dbReference type="Proteomes" id="UP000886520"/>
    </source>
</evidence>
<dbReference type="GO" id="GO:0007165">
    <property type="term" value="P:signal transduction"/>
    <property type="evidence" value="ECO:0007669"/>
    <property type="project" value="UniProtKB-ARBA"/>
</dbReference>
<evidence type="ECO:0000256" key="2">
    <source>
        <dbReference type="ARBA" id="ARBA00008685"/>
    </source>
</evidence>
<dbReference type="InterPro" id="IPR001828">
    <property type="entry name" value="ANF_lig-bd_rcpt"/>
</dbReference>
<dbReference type="SMART" id="SM00079">
    <property type="entry name" value="PBPe"/>
    <property type="match status" value="1"/>
</dbReference>
<feature type="region of interest" description="Disordered" evidence="15">
    <location>
        <begin position="899"/>
        <end position="923"/>
    </location>
</feature>
<sequence length="937" mass="103034">MVAESFASVYYAHALSLVLVSSFLCQLGSAQIASIVNIGALVAYDSLIGRVAKQAIEMAVADINKNNSVLPNSRLVLHMLDTNCSAFQGAVEAVELLKKDVVAVIGPQSSSVSHFVGHVGVATQVPFVSYGATDPALSEFQYPYIFRIAHTDAVQMEAIASLIGFYGWREVVALFTDDDFGTNGAAALSDALVGVGARIVQKAAFVPDVNQLVIGSILSELNAMQTRIFVVHMPQNLALRLFAEAKYFGMISAGYVWIISDALAGTLSATTIDDNAFGAVQGAIGTRGYYQKNSLQLKSFLSEWKNQSLGNLELHLYGLYAYDAVWFLAYALDSYLQKGFNITFENVAFSQNNLGNTSELARLKVFGSGQPLRAQLLQTKFQGTSGFIQVNSKGDLIRSGFEIVNIVGQELRVVGYWSNETQLSLSSPGSPASASSEPLVSVDAPHTAFQVIWPGNITERPRGWVLPKNGRALKIAVPNKAGFKQFVSWSGNPSNSFNGFCIDVFQRALKYLPYSVPYTFVSFGQNNTPVYDDMIEQLVDKVYDAVVGDVTITTKRMEKVDFSQPYTESGLVVVVPLKNVHSSNPWAFLQPFTARMWFVTLAFFIFTGLVIWMLEHKWNKDFRGRPKKQVVTVLWFTFSTLFFAQREKTRSTCGKLVIIIWLFVVLIITSSYTANLTSILTVQKLIPAIQGITSLQASNVPVGYQTGSYVKDYLISINIAKERLVPLSTMAEYEKALKQGPEGGGVAAIVDEVPYMQVFLSQHCDFTIAGREFTKGGWGFAFPKDSELAIDMSTAILSMSESGEMQRIHDLWLSTTQCDSTNMQVESNKLGLGSFWGLFLITGLASTGSLFVYMARLLWLFLRRQEGPGIETSNKSMSSRSARFCKAFASFVAESHLRSMEQNGGSAHGSKKEKPKKREFVSHMDVELLQTDGRDGT</sequence>
<evidence type="ECO:0000259" key="18">
    <source>
        <dbReference type="SMART" id="SM00079"/>
    </source>
</evidence>
<dbReference type="GO" id="GO:0009611">
    <property type="term" value="P:response to wounding"/>
    <property type="evidence" value="ECO:0007669"/>
    <property type="project" value="UniProtKB-ARBA"/>
</dbReference>
<keyword evidence="10" id="KW-0325">Glycoprotein</keyword>
<dbReference type="InterPro" id="IPR019594">
    <property type="entry name" value="Glu/Gly-bd"/>
</dbReference>
<keyword evidence="20" id="KW-1185">Reference proteome</keyword>
<keyword evidence="12 13" id="KW-0407">Ion channel</keyword>
<evidence type="ECO:0000256" key="4">
    <source>
        <dbReference type="ARBA" id="ARBA00022692"/>
    </source>
</evidence>
<reference evidence="19" key="1">
    <citation type="submission" date="2021-01" db="EMBL/GenBank/DDBJ databases">
        <title>Adiantum capillus-veneris genome.</title>
        <authorList>
            <person name="Fang Y."/>
            <person name="Liao Q."/>
        </authorList>
    </citation>
    <scope>NUCLEOTIDE SEQUENCE</scope>
    <source>
        <strain evidence="19">H3</strain>
        <tissue evidence="19">Leaf</tissue>
    </source>
</reference>
<keyword evidence="3 13" id="KW-0813">Transport</keyword>
<accession>A0A9D4Z6Z7</accession>
<evidence type="ECO:0000313" key="19">
    <source>
        <dbReference type="EMBL" id="KAI5062051.1"/>
    </source>
</evidence>
<evidence type="ECO:0000256" key="17">
    <source>
        <dbReference type="SAM" id="SignalP"/>
    </source>
</evidence>
<keyword evidence="14" id="KW-1015">Disulfide bond</keyword>
<keyword evidence="8 13" id="KW-0472">Membrane</keyword>
<feature type="domain" description="Ionotropic glutamate receptor C-terminal" evidence="18">
    <location>
        <begin position="474"/>
        <end position="815"/>
    </location>
</feature>
<evidence type="ECO:0000256" key="1">
    <source>
        <dbReference type="ARBA" id="ARBA00004141"/>
    </source>
</evidence>
<dbReference type="Gene3D" id="3.40.190.10">
    <property type="entry name" value="Periplasmic binding protein-like II"/>
    <property type="match status" value="2"/>
</dbReference>
<feature type="transmembrane region" description="Helical" evidence="16">
    <location>
        <begin position="596"/>
        <end position="614"/>
    </location>
</feature>
<dbReference type="Pfam" id="PF01094">
    <property type="entry name" value="ANF_receptor"/>
    <property type="match status" value="1"/>
</dbReference>
<feature type="signal peptide" evidence="17">
    <location>
        <begin position="1"/>
        <end position="30"/>
    </location>
</feature>
<keyword evidence="7 13" id="KW-0406">Ion transport</keyword>
<comment type="caution">
    <text evidence="19">The sequence shown here is derived from an EMBL/GenBank/DDBJ whole genome shotgun (WGS) entry which is preliminary data.</text>
</comment>
<keyword evidence="11 13" id="KW-1071">Ligand-gated ion channel</keyword>
<dbReference type="GO" id="GO:1901701">
    <property type="term" value="P:cellular response to oxygen-containing compound"/>
    <property type="evidence" value="ECO:0007669"/>
    <property type="project" value="UniProtKB-ARBA"/>
</dbReference>
<comment type="subcellular location">
    <subcellularLocation>
        <location evidence="1">Membrane</location>
        <topology evidence="1">Multi-pass membrane protein</topology>
    </subcellularLocation>
</comment>
<dbReference type="SUPFAM" id="SSF53822">
    <property type="entry name" value="Periplasmic binding protein-like I"/>
    <property type="match status" value="1"/>
</dbReference>
<feature type="transmembrane region" description="Helical" evidence="16">
    <location>
        <begin position="656"/>
        <end position="674"/>
    </location>
</feature>
<dbReference type="AlphaFoldDB" id="A0A9D4Z6Z7"/>
<dbReference type="Proteomes" id="UP000886520">
    <property type="component" value="Chromosome 22"/>
</dbReference>
<evidence type="ECO:0000256" key="13">
    <source>
        <dbReference type="PIRNR" id="PIRNR037090"/>
    </source>
</evidence>
<evidence type="ECO:0000256" key="9">
    <source>
        <dbReference type="ARBA" id="ARBA00023170"/>
    </source>
</evidence>
<dbReference type="PIRSF" id="PIRSF037090">
    <property type="entry name" value="Iontro_Glu-like_rcpt_pln"/>
    <property type="match status" value="1"/>
</dbReference>
<dbReference type="GO" id="GO:0015276">
    <property type="term" value="F:ligand-gated monoatomic ion channel activity"/>
    <property type="evidence" value="ECO:0007669"/>
    <property type="project" value="InterPro"/>
</dbReference>
<organism evidence="19 20">
    <name type="scientific">Adiantum capillus-veneris</name>
    <name type="common">Maidenhair fern</name>
    <dbReference type="NCBI Taxonomy" id="13818"/>
    <lineage>
        <taxon>Eukaryota</taxon>
        <taxon>Viridiplantae</taxon>
        <taxon>Streptophyta</taxon>
        <taxon>Embryophyta</taxon>
        <taxon>Tracheophyta</taxon>
        <taxon>Polypodiopsida</taxon>
        <taxon>Polypodiidae</taxon>
        <taxon>Polypodiales</taxon>
        <taxon>Pteridineae</taxon>
        <taxon>Pteridaceae</taxon>
        <taxon>Vittarioideae</taxon>
        <taxon>Adiantum</taxon>
    </lineage>
</organism>
<dbReference type="EMBL" id="JABFUD020000022">
    <property type="protein sequence ID" value="KAI5062051.1"/>
    <property type="molecule type" value="Genomic_DNA"/>
</dbReference>
<keyword evidence="4 16" id="KW-0812">Transmembrane</keyword>
<dbReference type="FunFam" id="3.40.50.2300:FF:000081">
    <property type="entry name" value="Glutamate receptor"/>
    <property type="match status" value="1"/>
</dbReference>
<evidence type="ECO:0000256" key="10">
    <source>
        <dbReference type="ARBA" id="ARBA00023180"/>
    </source>
</evidence>
<feature type="disulfide bond" evidence="14">
    <location>
        <begin position="764"/>
        <end position="818"/>
    </location>
</feature>
<dbReference type="PANTHER" id="PTHR18966">
    <property type="entry name" value="IONOTROPIC GLUTAMATE RECEPTOR"/>
    <property type="match status" value="1"/>
</dbReference>
<feature type="transmembrane region" description="Helical" evidence="16">
    <location>
        <begin position="835"/>
        <end position="855"/>
    </location>
</feature>
<dbReference type="InterPro" id="IPR001320">
    <property type="entry name" value="Iontro_rcpt_C"/>
</dbReference>
<comment type="similarity">
    <text evidence="2 13">Belongs to the glutamate-gated ion channel (TC 1.A.10.1) family.</text>
</comment>
<evidence type="ECO:0000256" key="15">
    <source>
        <dbReference type="SAM" id="MobiDB-lite"/>
    </source>
</evidence>
<feature type="chain" id="PRO_5038998075" description="Glutamate receptor" evidence="17">
    <location>
        <begin position="31"/>
        <end position="937"/>
    </location>
</feature>
<keyword evidence="6 16" id="KW-1133">Transmembrane helix</keyword>
<dbReference type="Gene3D" id="1.10.287.70">
    <property type="match status" value="1"/>
</dbReference>
<dbReference type="CDD" id="cd19990">
    <property type="entry name" value="PBP1_GABAb_receptor_plant"/>
    <property type="match status" value="1"/>
</dbReference>
<dbReference type="SUPFAM" id="SSF53850">
    <property type="entry name" value="Periplasmic binding protein-like II"/>
    <property type="match status" value="1"/>
</dbReference>
<feature type="transmembrane region" description="Helical" evidence="16">
    <location>
        <begin position="626"/>
        <end position="644"/>
    </location>
</feature>
<feature type="compositionally biased region" description="Basic and acidic residues" evidence="15">
    <location>
        <begin position="910"/>
        <end position="923"/>
    </location>
</feature>
<dbReference type="CDD" id="cd13686">
    <property type="entry name" value="GluR_Plant"/>
    <property type="match status" value="1"/>
</dbReference>
<evidence type="ECO:0000256" key="16">
    <source>
        <dbReference type="SAM" id="Phobius"/>
    </source>
</evidence>
<evidence type="ECO:0000256" key="14">
    <source>
        <dbReference type="PIRSR" id="PIRSR037090-50"/>
    </source>
</evidence>
<dbReference type="Pfam" id="PF10613">
    <property type="entry name" value="Lig_chan-Glu_bd"/>
    <property type="match status" value="1"/>
</dbReference>
<name>A0A9D4Z6Z7_ADICA</name>
<evidence type="ECO:0000256" key="12">
    <source>
        <dbReference type="ARBA" id="ARBA00023303"/>
    </source>
</evidence>
<gene>
    <name evidence="19" type="ORF">GOP47_0022590</name>
</gene>
<evidence type="ECO:0000256" key="11">
    <source>
        <dbReference type="ARBA" id="ARBA00023286"/>
    </source>
</evidence>
<dbReference type="InterPro" id="IPR044440">
    <property type="entry name" value="GABAb_receptor_plant_PBP1"/>
</dbReference>
<proteinExistence type="inferred from homology"/>
<dbReference type="PRINTS" id="PR01176">
    <property type="entry name" value="GABABRECEPTR"/>
</dbReference>
<evidence type="ECO:0000256" key="7">
    <source>
        <dbReference type="ARBA" id="ARBA00023065"/>
    </source>
</evidence>
<dbReference type="Pfam" id="PF00060">
    <property type="entry name" value="Lig_chan"/>
    <property type="match status" value="1"/>
</dbReference>
<keyword evidence="9 13" id="KW-0675">Receptor</keyword>
<dbReference type="FunFam" id="1.10.287.70:FF:000037">
    <property type="entry name" value="Glutamate receptor"/>
    <property type="match status" value="1"/>
</dbReference>
<protein>
    <recommendedName>
        <fullName evidence="13">Glutamate receptor</fullName>
    </recommendedName>
</protein>
<dbReference type="GO" id="GO:0016020">
    <property type="term" value="C:membrane"/>
    <property type="evidence" value="ECO:0007669"/>
    <property type="project" value="UniProtKB-SubCell"/>
</dbReference>
<dbReference type="InterPro" id="IPR028082">
    <property type="entry name" value="Peripla_BP_I"/>
</dbReference>
<dbReference type="FunFam" id="3.40.190.10:FF:000175">
    <property type="entry name" value="Glutamate receptor"/>
    <property type="match status" value="1"/>
</dbReference>
<evidence type="ECO:0000256" key="5">
    <source>
        <dbReference type="ARBA" id="ARBA00022729"/>
    </source>
</evidence>
<dbReference type="FunFam" id="3.40.190.10:FF:000054">
    <property type="entry name" value="Glutamate receptor"/>
    <property type="match status" value="1"/>
</dbReference>